<dbReference type="PANTHER" id="PTHR30372:SF4">
    <property type="entry name" value="LIPID-A-DISACCHARIDE SYNTHASE, MITOCHONDRIAL-RELATED"/>
    <property type="match status" value="1"/>
</dbReference>
<dbReference type="NCBIfam" id="TIGR00215">
    <property type="entry name" value="lpxB"/>
    <property type="match status" value="1"/>
</dbReference>
<comment type="similarity">
    <text evidence="2 11">Belongs to the LpxB family.</text>
</comment>
<evidence type="ECO:0000256" key="10">
    <source>
        <dbReference type="ARBA" id="ARBA00048975"/>
    </source>
</evidence>
<evidence type="ECO:0000256" key="1">
    <source>
        <dbReference type="ARBA" id="ARBA00002056"/>
    </source>
</evidence>
<evidence type="ECO:0000256" key="5">
    <source>
        <dbReference type="ARBA" id="ARBA00022516"/>
    </source>
</evidence>
<evidence type="ECO:0000256" key="6">
    <source>
        <dbReference type="ARBA" id="ARBA00022556"/>
    </source>
</evidence>
<dbReference type="GO" id="GO:0008915">
    <property type="term" value="F:lipid-A-disaccharide synthase activity"/>
    <property type="evidence" value="ECO:0007669"/>
    <property type="project" value="UniProtKB-UniRule"/>
</dbReference>
<gene>
    <name evidence="11" type="primary">lpxB</name>
    <name evidence="12" type="ORF">AAY24_01955</name>
</gene>
<comment type="pathway">
    <text evidence="11">Bacterial outer membrane biogenesis; LPS lipid A biosynthesis.</text>
</comment>
<accession>A0A0F7JXH3</accession>
<reference evidence="12 13" key="1">
    <citation type="journal article" date="2015" name="Genome Announc.">
        <title>Complete Genome Sequence of Sedimenticola thiotaurini Strain SIP-G1, a Polyphosphate- and Polyhydroxyalkanoate-Accumulating Sulfur-Oxidizing Gammaproteobacterium Isolated from Salt Marsh Sediments.</title>
        <authorList>
            <person name="Flood B.E."/>
            <person name="Jones D.S."/>
            <person name="Bailey J.V."/>
        </authorList>
    </citation>
    <scope>NUCLEOTIDE SEQUENCE [LARGE SCALE GENOMIC DNA]</scope>
    <source>
        <strain evidence="12 13">SIP-G1</strain>
    </source>
</reference>
<keyword evidence="6 11" id="KW-0441">Lipid A biosynthesis</keyword>
<dbReference type="EMBL" id="CP011412">
    <property type="protein sequence ID" value="AKH19313.1"/>
    <property type="molecule type" value="Genomic_DNA"/>
</dbReference>
<dbReference type="InterPro" id="IPR003835">
    <property type="entry name" value="Glyco_trans_19"/>
</dbReference>
<protein>
    <recommendedName>
        <fullName evidence="4 11">Lipid-A-disaccharide synthase</fullName>
        <ecNumber evidence="3 11">2.4.1.182</ecNumber>
    </recommendedName>
</protein>
<name>A0A0F7JXH3_9GAMM</name>
<evidence type="ECO:0000256" key="7">
    <source>
        <dbReference type="ARBA" id="ARBA00022676"/>
    </source>
</evidence>
<comment type="catalytic activity">
    <reaction evidence="10 11">
        <text>a lipid X + a UDP-2-N,3-O-bis[(3R)-3-hydroxyacyl]-alpha-D-glucosamine = a lipid A disaccharide + UDP + H(+)</text>
        <dbReference type="Rhea" id="RHEA:67828"/>
        <dbReference type="ChEBI" id="CHEBI:15378"/>
        <dbReference type="ChEBI" id="CHEBI:58223"/>
        <dbReference type="ChEBI" id="CHEBI:137748"/>
        <dbReference type="ChEBI" id="CHEBI:176338"/>
        <dbReference type="ChEBI" id="CHEBI:176343"/>
        <dbReference type="EC" id="2.4.1.182"/>
    </reaction>
</comment>
<organism evidence="12 13">
    <name type="scientific">Sedimenticola thiotaurini</name>
    <dbReference type="NCBI Taxonomy" id="1543721"/>
    <lineage>
        <taxon>Bacteria</taxon>
        <taxon>Pseudomonadati</taxon>
        <taxon>Pseudomonadota</taxon>
        <taxon>Gammaproteobacteria</taxon>
        <taxon>Chromatiales</taxon>
        <taxon>Sedimenticolaceae</taxon>
        <taxon>Sedimenticola</taxon>
    </lineage>
</organism>
<evidence type="ECO:0000256" key="3">
    <source>
        <dbReference type="ARBA" id="ARBA00012687"/>
    </source>
</evidence>
<dbReference type="UniPathway" id="UPA00973"/>
<dbReference type="GO" id="GO:0009245">
    <property type="term" value="P:lipid A biosynthetic process"/>
    <property type="evidence" value="ECO:0007669"/>
    <property type="project" value="UniProtKB-UniRule"/>
</dbReference>
<dbReference type="Gene3D" id="3.40.50.2000">
    <property type="entry name" value="Glycogen Phosphorylase B"/>
    <property type="match status" value="1"/>
</dbReference>
<keyword evidence="8 11" id="KW-0808">Transferase</keyword>
<evidence type="ECO:0000256" key="11">
    <source>
        <dbReference type="HAMAP-Rule" id="MF_00392"/>
    </source>
</evidence>
<dbReference type="AlphaFoldDB" id="A0A0F7JXH3"/>
<dbReference type="GO" id="GO:0005543">
    <property type="term" value="F:phospholipid binding"/>
    <property type="evidence" value="ECO:0007669"/>
    <property type="project" value="TreeGrafter"/>
</dbReference>
<dbReference type="PATRIC" id="fig|1543721.4.peg.415"/>
<dbReference type="KEGG" id="seds:AAY24_01955"/>
<dbReference type="PANTHER" id="PTHR30372">
    <property type="entry name" value="LIPID-A-DISACCHARIDE SYNTHASE"/>
    <property type="match status" value="1"/>
</dbReference>
<sequence length="385" mass="42618">MLKVGIVANEPSGDLLGAGVIREIRQRYPDAQFVGVGGPLMIAQGCQSLFSMERLSVMGLIEVLKHLPELLSLRKQLINHFRQDPPDVFIGIDAPDFNLGLETALKKAGIPTVHYVSPTVWAWRPGRVKKIRAAVDLMLSIFPFETDFLEQHQVPVQYVGHPLADEIPLENDRSAAREQLGVSDKPHVVAMLPGSRMGEVQALAATFIQAASQLTERYPDIHFLVPLINQRTREAFEVILHREAPDLPVTLIDGQARDVMTAADVVLTASGTATLEALLLGRAMVVAYRLNGLTYWIVNRFNLVRIPYVAMANLLAGEALAPEFIQHAATPGALADALSELIESPARIKQIQQRYQQLHRQLQQDSSRKAAEAVLSLINRDREHL</sequence>
<dbReference type="EC" id="2.4.1.182" evidence="3 11"/>
<evidence type="ECO:0000313" key="12">
    <source>
        <dbReference type="EMBL" id="AKH19313.1"/>
    </source>
</evidence>
<dbReference type="GO" id="GO:0016020">
    <property type="term" value="C:membrane"/>
    <property type="evidence" value="ECO:0007669"/>
    <property type="project" value="GOC"/>
</dbReference>
<evidence type="ECO:0000256" key="9">
    <source>
        <dbReference type="ARBA" id="ARBA00023098"/>
    </source>
</evidence>
<keyword evidence="13" id="KW-1185">Reference proteome</keyword>
<evidence type="ECO:0000256" key="8">
    <source>
        <dbReference type="ARBA" id="ARBA00022679"/>
    </source>
</evidence>
<dbReference type="HAMAP" id="MF_00392">
    <property type="entry name" value="LpxB"/>
    <property type="match status" value="1"/>
</dbReference>
<dbReference type="Pfam" id="PF02684">
    <property type="entry name" value="LpxB"/>
    <property type="match status" value="1"/>
</dbReference>
<dbReference type="OrthoDB" id="9801642at2"/>
<evidence type="ECO:0000313" key="13">
    <source>
        <dbReference type="Proteomes" id="UP000034410"/>
    </source>
</evidence>
<evidence type="ECO:0000256" key="4">
    <source>
        <dbReference type="ARBA" id="ARBA00020902"/>
    </source>
</evidence>
<comment type="function">
    <text evidence="1 11">Condensation of UDP-2,3-diacylglucosamine and 2,3-diacylglucosamine-1-phosphate to form lipid A disaccharide, a precursor of lipid A, a phosphorylated glycolipid that anchors the lipopolysaccharide to the outer membrane of the cell.</text>
</comment>
<keyword evidence="9 11" id="KW-0443">Lipid metabolism</keyword>
<evidence type="ECO:0000256" key="2">
    <source>
        <dbReference type="ARBA" id="ARBA00007868"/>
    </source>
</evidence>
<keyword evidence="5 11" id="KW-0444">Lipid biosynthesis</keyword>
<keyword evidence="7 11" id="KW-0328">Glycosyltransferase</keyword>
<dbReference type="Proteomes" id="UP000034410">
    <property type="component" value="Chromosome"/>
</dbReference>
<dbReference type="RefSeq" id="WP_046858252.1">
    <property type="nucleotide sequence ID" value="NZ_CP011412.1"/>
</dbReference>
<dbReference type="SUPFAM" id="SSF53756">
    <property type="entry name" value="UDP-Glycosyltransferase/glycogen phosphorylase"/>
    <property type="match status" value="1"/>
</dbReference>
<proteinExistence type="inferred from homology"/>